<dbReference type="Proteomes" id="UP001205105">
    <property type="component" value="Unassembled WGS sequence"/>
</dbReference>
<dbReference type="AlphaFoldDB" id="A0AAD5DQJ5"/>
<sequence length="612" mass="68070">MQRTRRGELQRGLAEERVASPLAAMEKLGLQYAGGQDPCASITIDLQPATLQHLEALARAADELWSFNGLEFFISSWDIDSLAQKYGLHYEGPDLMLEMTKVANEFRFLQNTVLRLTEGNVEALTLLLRDEQRGLVLPLPVVYATRPIKPGEELVSVGLREQEQAALLKVERRRAANRAKRRIARALQAAEHQSDLLKLSMLQLLVQSGWRQHHLDVIARRHYALAAQQLKELRKAAAAAKAASEAAAAAGESAAADTRSLVAEWYSLRADLLDRAMRCAALRYSGSGGRSTSTPAFRRRLQDALEASLQAHPPPRSCEQLRSLVSLPVEQQYRPASLEQSLDGSQHPTPRRACDFSELPREVERQLDRLAAGPELPHAEQELLRSGKLHGAEVNEIVARLHRVRLLTPPNCRAFGLNAPRHGNQLKPGQSVVAYVGRMYKHGCQPPDSRYAFDILASEISQRSGGQYSGPNLVVDALHWRNEAALANCVFGSGQKSASLQAEVIWDPSARRPHIVLQYCLQKRSQPLQELLLNYGWTSYWRVAGTQVQQAHESFAVGAAEAIYMLRQALRQDCKRGPQERAASKELQVWLAACYAPVDLVKDHQLFTHGLG</sequence>
<evidence type="ECO:0000313" key="3">
    <source>
        <dbReference type="Proteomes" id="UP001205105"/>
    </source>
</evidence>
<accession>A0AAD5DQJ5</accession>
<dbReference type="EMBL" id="JADXDR010000077">
    <property type="protein sequence ID" value="KAI7840624.1"/>
    <property type="molecule type" value="Genomic_DNA"/>
</dbReference>
<reference evidence="2" key="1">
    <citation type="submission" date="2020-11" db="EMBL/GenBank/DDBJ databases">
        <title>Chlorella ohadii genome sequencing and assembly.</title>
        <authorList>
            <person name="Murik O."/>
            <person name="Treves H."/>
            <person name="Kedem I."/>
            <person name="Shotland Y."/>
            <person name="Kaplan A."/>
        </authorList>
    </citation>
    <scope>NUCLEOTIDE SEQUENCE</scope>
    <source>
        <strain evidence="2">1</strain>
    </source>
</reference>
<name>A0AAD5DQJ5_9CHLO</name>
<keyword evidence="1" id="KW-0175">Coiled coil</keyword>
<gene>
    <name evidence="2" type="ORF">COHA_005646</name>
</gene>
<proteinExistence type="predicted"/>
<protein>
    <submittedName>
        <fullName evidence="2">Uncharacterized protein</fullName>
    </submittedName>
</protein>
<comment type="caution">
    <text evidence="2">The sequence shown here is derived from an EMBL/GenBank/DDBJ whole genome shotgun (WGS) entry which is preliminary data.</text>
</comment>
<keyword evidence="3" id="KW-1185">Reference proteome</keyword>
<organism evidence="2 3">
    <name type="scientific">Chlorella ohadii</name>
    <dbReference type="NCBI Taxonomy" id="2649997"/>
    <lineage>
        <taxon>Eukaryota</taxon>
        <taxon>Viridiplantae</taxon>
        <taxon>Chlorophyta</taxon>
        <taxon>core chlorophytes</taxon>
        <taxon>Trebouxiophyceae</taxon>
        <taxon>Chlorellales</taxon>
        <taxon>Chlorellaceae</taxon>
        <taxon>Chlorella clade</taxon>
        <taxon>Chlorella</taxon>
    </lineage>
</organism>
<evidence type="ECO:0000313" key="2">
    <source>
        <dbReference type="EMBL" id="KAI7840624.1"/>
    </source>
</evidence>
<evidence type="ECO:0000256" key="1">
    <source>
        <dbReference type="SAM" id="Coils"/>
    </source>
</evidence>
<feature type="coiled-coil region" evidence="1">
    <location>
        <begin position="223"/>
        <end position="250"/>
    </location>
</feature>